<keyword evidence="3" id="KW-0862">Zinc</keyword>
<dbReference type="InterPro" id="IPR006564">
    <property type="entry name" value="Znf_PMZ"/>
</dbReference>
<dbReference type="PROSITE" id="PS50966">
    <property type="entry name" value="ZF_SWIM"/>
    <property type="match status" value="1"/>
</dbReference>
<dbReference type="GO" id="GO:0032875">
    <property type="term" value="P:regulation of DNA endoreduplication"/>
    <property type="evidence" value="ECO:0007669"/>
    <property type="project" value="InterPro"/>
</dbReference>
<evidence type="ECO:0000256" key="4">
    <source>
        <dbReference type="ARBA" id="ARBA00023013"/>
    </source>
</evidence>
<evidence type="ECO:0000256" key="1">
    <source>
        <dbReference type="ARBA" id="ARBA00022723"/>
    </source>
</evidence>
<dbReference type="InterPro" id="IPR007527">
    <property type="entry name" value="Znf_SWIM"/>
</dbReference>
<evidence type="ECO:0000313" key="10">
    <source>
        <dbReference type="Proteomes" id="UP000596660"/>
    </source>
</evidence>
<dbReference type="GO" id="GO:0005634">
    <property type="term" value="C:nucleus"/>
    <property type="evidence" value="ECO:0007669"/>
    <property type="project" value="TreeGrafter"/>
</dbReference>
<dbReference type="SMART" id="SM00575">
    <property type="entry name" value="ZnF_PMZ"/>
    <property type="match status" value="1"/>
</dbReference>
<proteinExistence type="predicted"/>
<accession>A0A803KM68</accession>
<evidence type="ECO:0000256" key="2">
    <source>
        <dbReference type="ARBA" id="ARBA00022771"/>
    </source>
</evidence>
<dbReference type="Pfam" id="PF04434">
    <property type="entry name" value="SWIM"/>
    <property type="match status" value="1"/>
</dbReference>
<feature type="region of interest" description="Disordered" evidence="7">
    <location>
        <begin position="150"/>
        <end position="180"/>
    </location>
</feature>
<dbReference type="GO" id="GO:0004860">
    <property type="term" value="F:protein kinase inhibitor activity"/>
    <property type="evidence" value="ECO:0007669"/>
    <property type="project" value="UniProtKB-KW"/>
</dbReference>
<evidence type="ECO:0000256" key="5">
    <source>
        <dbReference type="ARBA" id="ARBA00023306"/>
    </source>
</evidence>
<reference evidence="9" key="1">
    <citation type="journal article" date="2017" name="Nature">
        <title>The genome of Chenopodium quinoa.</title>
        <authorList>
            <person name="Jarvis D.E."/>
            <person name="Ho Y.S."/>
            <person name="Lightfoot D.J."/>
            <person name="Schmoeckel S.M."/>
            <person name="Li B."/>
            <person name="Borm T.J.A."/>
            <person name="Ohyanagi H."/>
            <person name="Mineta K."/>
            <person name="Michell C.T."/>
            <person name="Saber N."/>
            <person name="Kharbatia N.M."/>
            <person name="Rupper R.R."/>
            <person name="Sharp A.R."/>
            <person name="Dally N."/>
            <person name="Boughton B.A."/>
            <person name="Woo Y.H."/>
            <person name="Gao G."/>
            <person name="Schijlen E.G.W.M."/>
            <person name="Guo X."/>
            <person name="Momin A.A."/>
            <person name="Negrao S."/>
            <person name="Al-Babili S."/>
            <person name="Gehring C."/>
            <person name="Roessner U."/>
            <person name="Jung C."/>
            <person name="Murphy K."/>
            <person name="Arold S.T."/>
            <person name="Gojobori T."/>
            <person name="van der Linden C.G."/>
            <person name="van Loo E.N."/>
            <person name="Jellen E.N."/>
            <person name="Maughan P.J."/>
            <person name="Tester M."/>
        </authorList>
    </citation>
    <scope>NUCLEOTIDE SEQUENCE [LARGE SCALE GENOMIC DNA]</scope>
    <source>
        <strain evidence="9">cv. PI 614886</strain>
    </source>
</reference>
<dbReference type="InterPro" id="IPR040389">
    <property type="entry name" value="SMR"/>
</dbReference>
<dbReference type="GO" id="GO:0008270">
    <property type="term" value="F:zinc ion binding"/>
    <property type="evidence" value="ECO:0007669"/>
    <property type="project" value="UniProtKB-KW"/>
</dbReference>
<reference evidence="9" key="2">
    <citation type="submission" date="2021-03" db="UniProtKB">
        <authorList>
            <consortium name="EnsemblPlants"/>
        </authorList>
    </citation>
    <scope>IDENTIFICATION</scope>
</reference>
<evidence type="ECO:0000256" key="7">
    <source>
        <dbReference type="SAM" id="MobiDB-lite"/>
    </source>
</evidence>
<keyword evidence="1" id="KW-0479">Metal-binding</keyword>
<evidence type="ECO:0000313" key="9">
    <source>
        <dbReference type="EnsemblPlants" id="AUR62000124-RA:cds"/>
    </source>
</evidence>
<dbReference type="AlphaFoldDB" id="A0A803KM68"/>
<keyword evidence="4" id="KW-0649">Protein kinase inhibitor</keyword>
<dbReference type="Proteomes" id="UP000596660">
    <property type="component" value="Unplaced"/>
</dbReference>
<evidence type="ECO:0000259" key="8">
    <source>
        <dbReference type="PROSITE" id="PS50966"/>
    </source>
</evidence>
<evidence type="ECO:0000256" key="3">
    <source>
        <dbReference type="ARBA" id="ARBA00022833"/>
    </source>
</evidence>
<sequence length="235" mass="27134">MPTVLKMVHKGLQQVSSMRVSQADLMGFEVDDSEDTYVVNLETKACSCNRWTLMGFPCWHTLACIQLRRLDIENFIHPAYHVETYTKAYAPTFKAMSVHQQWEVTPYPRPLPHIITRSIYKKEQLSLLHSQKPPKKSKENNRVESLSCFDNEEDEHQRINNKSNNNSSSNGGGDLCTTPKSEKYKIPEITTCPPAPKKPRNSTCLFQKRRPITFFAHPDLDKFFMFATPIRDIKV</sequence>
<keyword evidence="2 6" id="KW-0863">Zinc-finger</keyword>
<dbReference type="PANTHER" id="PTHR33142:SF8">
    <property type="entry name" value="CYCLIN-DEPENDENT PROTEIN KINASE INHIBITOR SMR9"/>
    <property type="match status" value="1"/>
</dbReference>
<dbReference type="PANTHER" id="PTHR33142">
    <property type="entry name" value="CYCLIN-DEPENDENT PROTEIN KINASE INHIBITOR SMR13"/>
    <property type="match status" value="1"/>
</dbReference>
<dbReference type="EnsemblPlants" id="AUR62000124-RA">
    <property type="protein sequence ID" value="AUR62000124-RA:cds"/>
    <property type="gene ID" value="AUR62000124"/>
</dbReference>
<dbReference type="Gramene" id="AUR62000124-RA">
    <property type="protein sequence ID" value="AUR62000124-RA:cds"/>
    <property type="gene ID" value="AUR62000124"/>
</dbReference>
<evidence type="ECO:0000256" key="6">
    <source>
        <dbReference type="PROSITE-ProRule" id="PRU00325"/>
    </source>
</evidence>
<name>A0A803KM68_CHEQI</name>
<feature type="domain" description="SWIM-type" evidence="8">
    <location>
        <begin position="37"/>
        <end position="69"/>
    </location>
</feature>
<keyword evidence="10" id="KW-1185">Reference proteome</keyword>
<feature type="compositionally biased region" description="Low complexity" evidence="7">
    <location>
        <begin position="160"/>
        <end position="169"/>
    </location>
</feature>
<protein>
    <recommendedName>
        <fullName evidence="8">SWIM-type domain-containing protein</fullName>
    </recommendedName>
</protein>
<organism evidence="9 10">
    <name type="scientific">Chenopodium quinoa</name>
    <name type="common">Quinoa</name>
    <dbReference type="NCBI Taxonomy" id="63459"/>
    <lineage>
        <taxon>Eukaryota</taxon>
        <taxon>Viridiplantae</taxon>
        <taxon>Streptophyta</taxon>
        <taxon>Embryophyta</taxon>
        <taxon>Tracheophyta</taxon>
        <taxon>Spermatophyta</taxon>
        <taxon>Magnoliopsida</taxon>
        <taxon>eudicotyledons</taxon>
        <taxon>Gunneridae</taxon>
        <taxon>Pentapetalae</taxon>
        <taxon>Caryophyllales</taxon>
        <taxon>Chenopodiaceae</taxon>
        <taxon>Chenopodioideae</taxon>
        <taxon>Atripliceae</taxon>
        <taxon>Chenopodium</taxon>
    </lineage>
</organism>
<keyword evidence="5" id="KW-0131">Cell cycle</keyword>